<dbReference type="Gene3D" id="2.30.29.30">
    <property type="entry name" value="Pleckstrin-homology domain (PH domain)/Phosphotyrosine-binding domain (PTB)"/>
    <property type="match status" value="1"/>
</dbReference>
<feature type="compositionally biased region" description="Acidic residues" evidence="9">
    <location>
        <begin position="99"/>
        <end position="113"/>
    </location>
</feature>
<dbReference type="InterPro" id="IPR003521">
    <property type="entry name" value="ICln"/>
</dbReference>
<feature type="region of interest" description="Disordered" evidence="9">
    <location>
        <begin position="201"/>
        <end position="243"/>
    </location>
</feature>
<proteinExistence type="inferred from homology"/>
<dbReference type="GO" id="GO:0005886">
    <property type="term" value="C:plasma membrane"/>
    <property type="evidence" value="ECO:0007669"/>
    <property type="project" value="InterPro"/>
</dbReference>
<dbReference type="PRINTS" id="PR01348">
    <property type="entry name" value="ICLNCHANNEL"/>
</dbReference>
<evidence type="ECO:0000256" key="7">
    <source>
        <dbReference type="ARBA" id="ARBA00033090"/>
    </source>
</evidence>
<evidence type="ECO:0000256" key="5">
    <source>
        <dbReference type="ARBA" id="ARBA00022490"/>
    </source>
</evidence>
<keyword evidence="5" id="KW-0963">Cytoplasm</keyword>
<dbReference type="InterPro" id="IPR011993">
    <property type="entry name" value="PH-like_dom_sf"/>
</dbReference>
<feature type="region of interest" description="Disordered" evidence="9">
    <location>
        <begin position="84"/>
        <end position="114"/>
    </location>
</feature>
<dbReference type="GeneTree" id="ENSGT00390000010063"/>
<evidence type="ECO:0000256" key="9">
    <source>
        <dbReference type="SAM" id="MobiDB-lite"/>
    </source>
</evidence>
<dbReference type="GO" id="GO:0005681">
    <property type="term" value="C:spliceosomal complex"/>
    <property type="evidence" value="ECO:0007669"/>
    <property type="project" value="TreeGrafter"/>
</dbReference>
<dbReference type="AlphaFoldDB" id="A0A8C4N9Y5"/>
<keyword evidence="11" id="KW-1185">Reference proteome</keyword>
<evidence type="ECO:0000256" key="8">
    <source>
        <dbReference type="ARBA" id="ARBA00045890"/>
    </source>
</evidence>
<evidence type="ECO:0000313" key="11">
    <source>
        <dbReference type="Proteomes" id="UP000694388"/>
    </source>
</evidence>
<comment type="similarity">
    <text evidence="3">Belongs to the pICln (TC 1.A.47) family.</text>
</comment>
<dbReference type="GO" id="GO:0006821">
    <property type="term" value="P:chloride transport"/>
    <property type="evidence" value="ECO:0007669"/>
    <property type="project" value="InterPro"/>
</dbReference>
<sequence length="243" mass="25877">MSPQSRLEGPSHGVKLRQEDTSVFVDGKRLGSGSLLIAESCVYWRSPSGERLSLEYTSISLHAVSRDLANFPHEHLYMLLNGKLPGENPARAEAGGGGGDEEEEEEVEEDLEPVTELRFVPPDSAALDGMFAALCECQALHPDPDDASSSDGESEDDDDDDDEEGVEGAGDAGQLPDDVAVESLTPAGRAVLARLEGMLSDVPNFGDMAGVQSQNGQEADNDAMDVDTSRGEHGQFDDADLDK</sequence>
<dbReference type="GO" id="GO:0006884">
    <property type="term" value="P:cell volume homeostasis"/>
    <property type="evidence" value="ECO:0007669"/>
    <property type="project" value="InterPro"/>
</dbReference>
<dbReference type="Pfam" id="PF03517">
    <property type="entry name" value="Voldacs"/>
    <property type="match status" value="1"/>
</dbReference>
<dbReference type="OMA" id="YFMLDHK"/>
<dbReference type="Ensembl" id="ENSEBUT00000003913.1">
    <property type="protein sequence ID" value="ENSEBUP00000003539.1"/>
    <property type="gene ID" value="ENSEBUG00000002566.1"/>
</dbReference>
<dbReference type="GO" id="GO:0005829">
    <property type="term" value="C:cytosol"/>
    <property type="evidence" value="ECO:0007669"/>
    <property type="project" value="InterPro"/>
</dbReference>
<dbReference type="GO" id="GO:0045292">
    <property type="term" value="P:mRNA cis splicing, via spliceosome"/>
    <property type="evidence" value="ECO:0007669"/>
    <property type="project" value="TreeGrafter"/>
</dbReference>
<dbReference type="GO" id="GO:0034715">
    <property type="term" value="C:pICln-Sm protein complex"/>
    <property type="evidence" value="ECO:0007669"/>
    <property type="project" value="InterPro"/>
</dbReference>
<dbReference type="InterPro" id="IPR039924">
    <property type="entry name" value="ICln/Lot5/Saf5"/>
</dbReference>
<feature type="compositionally biased region" description="Basic and acidic residues" evidence="9">
    <location>
        <begin position="227"/>
        <end position="243"/>
    </location>
</feature>
<feature type="compositionally biased region" description="Acidic residues" evidence="9">
    <location>
        <begin position="145"/>
        <end position="166"/>
    </location>
</feature>
<comment type="function">
    <text evidence="8">Involved in both the assembly of spliceosomal snRNPs and the methylation of Sm proteins. Chaperone that regulates the assembly of spliceosomal U1, U2, U4 and U5 small nuclear ribonucleoproteins (snRNPs), the building blocks of the spliceosome, and thereby plays an important role in the splicing of cellular pre-mRNAs. Most spliceosomal snRNPs contain a common set of Sm proteins SNRPB, SNRPD1, SNRPD2, SNRPD3, SNRPE, SNRPF and SNRPG that assemble in a heptameric protein ring on the Sm site of the small nuclear RNA to form the core snRNP (Sm core). In the cytosol, the Sm proteins SNRPD1, SNRPD2, SNRPE, SNRPF and SNRPG are trapped in an inactive 6S pICln-Sm complex by the chaperone CLNS1A that controls the assembly of the core snRNP. Dissociation by the SMN complex of CLNS1A from the trapped Sm proteins and their transfer to an SMN-Sm complex triggers the assembly of core snRNPs and their transport to the nucleus.</text>
</comment>
<dbReference type="GO" id="GO:0034709">
    <property type="term" value="C:methylosome"/>
    <property type="evidence" value="ECO:0007669"/>
    <property type="project" value="InterPro"/>
</dbReference>
<organism evidence="10 11">
    <name type="scientific">Eptatretus burgeri</name>
    <name type="common">Inshore hagfish</name>
    <dbReference type="NCBI Taxonomy" id="7764"/>
    <lineage>
        <taxon>Eukaryota</taxon>
        <taxon>Metazoa</taxon>
        <taxon>Chordata</taxon>
        <taxon>Craniata</taxon>
        <taxon>Vertebrata</taxon>
        <taxon>Cyclostomata</taxon>
        <taxon>Myxini</taxon>
        <taxon>Myxiniformes</taxon>
        <taxon>Myxinidae</taxon>
        <taxon>Eptatretinae</taxon>
        <taxon>Eptatretus</taxon>
    </lineage>
</organism>
<comment type="subcellular location">
    <subcellularLocation>
        <location evidence="2">Cytoplasm</location>
    </subcellularLocation>
    <subcellularLocation>
        <location evidence="1">Nucleus</location>
    </subcellularLocation>
</comment>
<keyword evidence="6" id="KW-0539">Nucleus</keyword>
<dbReference type="GO" id="GO:0000387">
    <property type="term" value="P:spliceosomal snRNP assembly"/>
    <property type="evidence" value="ECO:0007669"/>
    <property type="project" value="InterPro"/>
</dbReference>
<name>A0A8C4N9Y5_EPTBU</name>
<evidence type="ECO:0000256" key="6">
    <source>
        <dbReference type="ARBA" id="ARBA00023242"/>
    </source>
</evidence>
<reference evidence="10" key="2">
    <citation type="submission" date="2025-09" db="UniProtKB">
        <authorList>
            <consortium name="Ensembl"/>
        </authorList>
    </citation>
    <scope>IDENTIFICATION</scope>
</reference>
<accession>A0A8C4N9Y5</accession>
<feature type="region of interest" description="Disordered" evidence="9">
    <location>
        <begin position="140"/>
        <end position="178"/>
    </location>
</feature>
<dbReference type="PANTHER" id="PTHR21399:SF0">
    <property type="entry name" value="METHYLOSOME SUBUNIT PICLN"/>
    <property type="match status" value="1"/>
</dbReference>
<evidence type="ECO:0000256" key="1">
    <source>
        <dbReference type="ARBA" id="ARBA00004123"/>
    </source>
</evidence>
<dbReference type="Proteomes" id="UP000694388">
    <property type="component" value="Unplaced"/>
</dbReference>
<evidence type="ECO:0000256" key="3">
    <source>
        <dbReference type="ARBA" id="ARBA00007054"/>
    </source>
</evidence>
<evidence type="ECO:0000256" key="4">
    <source>
        <dbReference type="ARBA" id="ARBA00015653"/>
    </source>
</evidence>
<protein>
    <recommendedName>
        <fullName evidence="4">Methylosome subunit pICln</fullName>
    </recommendedName>
    <alternativeName>
        <fullName evidence="7">Chloride conductance regulatory protein ICln</fullName>
    </alternativeName>
</protein>
<dbReference type="PANTHER" id="PTHR21399">
    <property type="entry name" value="CHLORIDE CONDUCTANCE REGULATORY PROTEIN ICLN"/>
    <property type="match status" value="1"/>
</dbReference>
<evidence type="ECO:0000313" key="10">
    <source>
        <dbReference type="Ensembl" id="ENSEBUP00000003539.1"/>
    </source>
</evidence>
<evidence type="ECO:0000256" key="2">
    <source>
        <dbReference type="ARBA" id="ARBA00004496"/>
    </source>
</evidence>
<reference evidence="10" key="1">
    <citation type="submission" date="2025-08" db="UniProtKB">
        <authorList>
            <consortium name="Ensembl"/>
        </authorList>
    </citation>
    <scope>IDENTIFICATION</scope>
</reference>